<name>A0A7S0QAR6_9EUKA</name>
<organism evidence="2">
    <name type="scientific">Coccolithus braarudii</name>
    <dbReference type="NCBI Taxonomy" id="221442"/>
    <lineage>
        <taxon>Eukaryota</taxon>
        <taxon>Haptista</taxon>
        <taxon>Haptophyta</taxon>
        <taxon>Prymnesiophyceae</taxon>
        <taxon>Coccolithales</taxon>
        <taxon>Coccolithaceae</taxon>
        <taxon>Coccolithus</taxon>
    </lineage>
</organism>
<protein>
    <submittedName>
        <fullName evidence="2">Uncharacterized protein</fullName>
    </submittedName>
</protein>
<dbReference type="EMBL" id="HBEY01048887">
    <property type="protein sequence ID" value="CAD8620081.1"/>
    <property type="molecule type" value="Transcribed_RNA"/>
</dbReference>
<reference evidence="2" key="1">
    <citation type="submission" date="2021-01" db="EMBL/GenBank/DDBJ databases">
        <authorList>
            <person name="Corre E."/>
            <person name="Pelletier E."/>
            <person name="Niang G."/>
            <person name="Scheremetjew M."/>
            <person name="Finn R."/>
            <person name="Kale V."/>
            <person name="Holt S."/>
            <person name="Cochrane G."/>
            <person name="Meng A."/>
            <person name="Brown T."/>
            <person name="Cohen L."/>
        </authorList>
    </citation>
    <scope>NUCLEOTIDE SEQUENCE</scope>
    <source>
        <strain evidence="2">PLY182g</strain>
    </source>
</reference>
<proteinExistence type="predicted"/>
<feature type="region of interest" description="Disordered" evidence="1">
    <location>
        <begin position="1"/>
        <end position="33"/>
    </location>
</feature>
<evidence type="ECO:0000313" key="2">
    <source>
        <dbReference type="EMBL" id="CAD8620081.1"/>
    </source>
</evidence>
<feature type="region of interest" description="Disordered" evidence="1">
    <location>
        <begin position="49"/>
        <end position="75"/>
    </location>
</feature>
<sequence length="157" mass="16003">MQRIQLIMDDDVGDAPEGGATASTSPAVDGDDEVEAWRRRIEELSAMPSASHIVAPRHPAATPTPSGTDALSDADGACNGTSGAVCTAIGAGREAALGPPESSAPPPAAAVAEGPPRPCNAAAFLYSAALYLLCYKPYVRVFATSSEPCNPLPLKDL</sequence>
<accession>A0A7S0QAR6</accession>
<gene>
    <name evidence="2" type="ORF">CPEL01642_LOCUS23464</name>
</gene>
<dbReference type="AlphaFoldDB" id="A0A7S0QAR6"/>
<evidence type="ECO:0000256" key="1">
    <source>
        <dbReference type="SAM" id="MobiDB-lite"/>
    </source>
</evidence>